<keyword evidence="4" id="KW-1185">Reference proteome</keyword>
<keyword evidence="3" id="KW-0430">Lectin</keyword>
<dbReference type="InterPro" id="IPR035992">
    <property type="entry name" value="Ricin_B-like_lectins"/>
</dbReference>
<dbReference type="GO" id="GO:0030246">
    <property type="term" value="F:carbohydrate binding"/>
    <property type="evidence" value="ECO:0007669"/>
    <property type="project" value="UniProtKB-KW"/>
</dbReference>
<accession>E8X7Q3</accession>
<protein>
    <submittedName>
        <fullName evidence="3">Ricin B lectin</fullName>
    </submittedName>
</protein>
<evidence type="ECO:0000313" key="4">
    <source>
        <dbReference type="Proteomes" id="UP000000343"/>
    </source>
</evidence>
<dbReference type="HOGENOM" id="CLU_017156_0_0_0"/>
<dbReference type="KEGG" id="acm:AciX9_4554"/>
<reference evidence="4" key="1">
    <citation type="submission" date="2011-01" db="EMBL/GenBank/DDBJ databases">
        <title>Complete sequence of plasmid4 of Acidobacterium sp. MP5ACTX9.</title>
        <authorList>
            <consortium name="US DOE Joint Genome Institute"/>
            <person name="Lucas S."/>
            <person name="Copeland A."/>
            <person name="Lapidus A."/>
            <person name="Cheng J.-F."/>
            <person name="Goodwin L."/>
            <person name="Pitluck S."/>
            <person name="Teshima H."/>
            <person name="Detter J.C."/>
            <person name="Han C."/>
            <person name="Tapia R."/>
            <person name="Land M."/>
            <person name="Hauser L."/>
            <person name="Kyrpides N."/>
            <person name="Ivanova N."/>
            <person name="Ovchinnikova G."/>
            <person name="Pagani I."/>
            <person name="Rawat S.R."/>
            <person name="Mannisto M."/>
            <person name="Haggblom M.M."/>
            <person name="Woyke T."/>
        </authorList>
    </citation>
    <scope>NUCLEOTIDE SEQUENCE [LARGE SCALE GENOMIC DNA]</scope>
    <source>
        <strain evidence="4">MP5ACTX9</strain>
        <plasmid evidence="4">Plasmid pACIX904</plasmid>
    </source>
</reference>
<gene>
    <name evidence="3" type="ordered locus">AciX9_4554</name>
</gene>
<evidence type="ECO:0000256" key="1">
    <source>
        <dbReference type="SAM" id="SignalP"/>
    </source>
</evidence>
<dbReference type="eggNOG" id="COG3664">
    <property type="taxonomic scope" value="Bacteria"/>
</dbReference>
<dbReference type="Gene3D" id="3.20.20.80">
    <property type="entry name" value="Glycosidases"/>
    <property type="match status" value="1"/>
</dbReference>
<dbReference type="eggNOG" id="COG3507">
    <property type="taxonomic scope" value="Bacteria"/>
</dbReference>
<sequence length="606" mass="63567">MISLQRIVALICLVIGAFSSVAAIAQSQGILAQNLGSGPYTIKSLSNSSVCVDLSGANPTNGTAVQSLSCNGTVAQTWSLAPISTASGTAYQVVASVSGSCVDVSGASQADGAPLLEWPCLGANHSNQLWQMFAFGTSYELVSVNSGKCIDLAAVNSSSATQLQQWTCSGGTDTGQLWNLGVIPPTNTGVPTSPPAPTTGATVDLSTGEQAFQADAFVDSIGINTHITYQDTPYWSAWPTIFTSLEALGVHHIRDGFYSWPVGSAFYTEHQALAKAGIKTDYVFSIDNSTTPLVVQTFANIVQDMESIEAPNECDAGQNCGGGGLAGINNVAAFMNTMSAVGSSLNLPILGPSFTTDAGYAKAGQLGTKMTYNNMHIYFGGRNPGSTGWGGGDAEGNNYGSFAWWMDQAHVDAPSAPIMITETGYMAYTQTNTPYTLPESIEASYVPRTFALAFNHGIKRTYIYELLDEVSSPGYGLLRSDLSPKPAYSAMKNLISLLSDPGTTFTPSKLTYVVSGADESLSHTLLQKRDGSFWLALWLEQSSYNPATNTSTPVASQQVTISISGGLGVKQILQMDNTGAANSITGTGSTVSLPLNDQMALIQIGK</sequence>
<dbReference type="CDD" id="cd00161">
    <property type="entry name" value="beta-trefoil_Ricin-like"/>
    <property type="match status" value="1"/>
</dbReference>
<feature type="signal peptide" evidence="1">
    <location>
        <begin position="1"/>
        <end position="25"/>
    </location>
</feature>
<evidence type="ECO:0000259" key="2">
    <source>
        <dbReference type="SMART" id="SM00458"/>
    </source>
</evidence>
<dbReference type="InterPro" id="IPR017853">
    <property type="entry name" value="GH"/>
</dbReference>
<feature type="domain" description="Ricin B lectin" evidence="2">
    <location>
        <begin position="38"/>
        <end position="181"/>
    </location>
</feature>
<dbReference type="Gene3D" id="2.80.10.50">
    <property type="match status" value="2"/>
</dbReference>
<feature type="chain" id="PRO_5003230322" evidence="1">
    <location>
        <begin position="26"/>
        <end position="606"/>
    </location>
</feature>
<name>E8X7Q3_GRATM</name>
<dbReference type="AlphaFoldDB" id="E8X7Q3"/>
<dbReference type="SMART" id="SM00458">
    <property type="entry name" value="RICIN"/>
    <property type="match status" value="1"/>
</dbReference>
<dbReference type="EMBL" id="CP002484">
    <property type="protein sequence ID" value="ADW71487.1"/>
    <property type="molecule type" value="Genomic_DNA"/>
</dbReference>
<keyword evidence="3" id="KW-0614">Plasmid</keyword>
<keyword evidence="1" id="KW-0732">Signal</keyword>
<proteinExistence type="predicted"/>
<dbReference type="InterPro" id="IPR000772">
    <property type="entry name" value="Ricin_B_lectin"/>
</dbReference>
<dbReference type="RefSeq" id="WP_013573206.1">
    <property type="nucleotide sequence ID" value="NC_015059.1"/>
</dbReference>
<evidence type="ECO:0000313" key="3">
    <source>
        <dbReference type="EMBL" id="ADW71487.1"/>
    </source>
</evidence>
<dbReference type="PaxDb" id="1198114-AciX9_4554"/>
<organism evidence="4">
    <name type="scientific">Granulicella tundricola (strain ATCC BAA-1859 / DSM 23138 / MP5ACTX9)</name>
    <dbReference type="NCBI Taxonomy" id="1198114"/>
    <lineage>
        <taxon>Bacteria</taxon>
        <taxon>Pseudomonadati</taxon>
        <taxon>Acidobacteriota</taxon>
        <taxon>Terriglobia</taxon>
        <taxon>Terriglobales</taxon>
        <taxon>Acidobacteriaceae</taxon>
        <taxon>Granulicella</taxon>
    </lineage>
</organism>
<dbReference type="SUPFAM" id="SSF51445">
    <property type="entry name" value="(Trans)glycosidases"/>
    <property type="match status" value="1"/>
</dbReference>
<dbReference type="Pfam" id="PF00652">
    <property type="entry name" value="Ricin_B_lectin"/>
    <property type="match status" value="1"/>
</dbReference>
<dbReference type="SUPFAM" id="SSF50370">
    <property type="entry name" value="Ricin B-like lectins"/>
    <property type="match status" value="1"/>
</dbReference>
<dbReference type="Proteomes" id="UP000000343">
    <property type="component" value="Plasmid pACIX904"/>
</dbReference>
<dbReference type="OrthoDB" id="113296at2"/>
<geneLocation type="plasmid" evidence="3 4">
    <name>pACIX904</name>
</geneLocation>
<dbReference type="PROSITE" id="PS50231">
    <property type="entry name" value="RICIN_B_LECTIN"/>
    <property type="match status" value="1"/>
</dbReference>